<keyword evidence="2" id="KW-0238">DNA-binding</keyword>
<dbReference type="PANTHER" id="PTHR35458:SF8">
    <property type="entry name" value="SLR0650 PROTEIN"/>
    <property type="match status" value="1"/>
</dbReference>
<sequence length="309" mass="36266">MTNGFDNLIRIGVFYDGNYFSGVSNYYNYQHSLRRRISIRGLHSFIKQQVAESLGTPASLSHIVDAHYFRGRLPAQEAAQKGKLLYYERLFDDILMSEGVTTHYLPLKETFYKKVEKGLDVWLALEAFEMAVYKKFSVVVLLAGDGDYVPLVRKLNTLGVRVMVLGWDYEYTDDENNRYQHRVSRELLTEATYPVRMTELINDRRNDEDFLSQLFLQKSRAETQERTYHTDAEEVEEEEVYEDEELHSSYVFSLKDGFGFIKHPPNNLFFHYTNLQDCNFEDLRPGDPVRFVIGEKEDGQEYAVRVYRN</sequence>
<dbReference type="Pfam" id="PF01936">
    <property type="entry name" value="NYN"/>
    <property type="match status" value="1"/>
</dbReference>
<organism evidence="2 3">
    <name type="scientific">Cnuella takakiae</name>
    <dbReference type="NCBI Taxonomy" id="1302690"/>
    <lineage>
        <taxon>Bacteria</taxon>
        <taxon>Pseudomonadati</taxon>
        <taxon>Bacteroidota</taxon>
        <taxon>Chitinophagia</taxon>
        <taxon>Chitinophagales</taxon>
        <taxon>Chitinophagaceae</taxon>
        <taxon>Cnuella</taxon>
    </lineage>
</organism>
<dbReference type="STRING" id="1302690.BUE76_04720"/>
<reference evidence="2 3" key="1">
    <citation type="submission" date="2016-11" db="EMBL/GenBank/DDBJ databases">
        <authorList>
            <person name="Jaros S."/>
            <person name="Januszkiewicz K."/>
            <person name="Wedrychowicz H."/>
        </authorList>
    </citation>
    <scope>NUCLEOTIDE SEQUENCE [LARGE SCALE GENOMIC DNA]</scope>
    <source>
        <strain evidence="2 3">DSM 26897</strain>
    </source>
</reference>
<dbReference type="InterPro" id="IPR047140">
    <property type="entry name" value="LabA"/>
</dbReference>
<evidence type="ECO:0000259" key="1">
    <source>
        <dbReference type="PROSITE" id="PS51857"/>
    </source>
</evidence>
<accession>A0A1M5ES62</accession>
<evidence type="ECO:0000313" key="2">
    <source>
        <dbReference type="EMBL" id="SHF82059.1"/>
    </source>
</evidence>
<dbReference type="InterPro" id="IPR012340">
    <property type="entry name" value="NA-bd_OB-fold"/>
</dbReference>
<gene>
    <name evidence="2" type="ORF">SAMN05444008_112166</name>
</gene>
<keyword evidence="3" id="KW-1185">Reference proteome</keyword>
<feature type="domain" description="CSD" evidence="1">
    <location>
        <begin position="244"/>
        <end position="308"/>
    </location>
</feature>
<dbReference type="PANTHER" id="PTHR35458">
    <property type="entry name" value="SLR0755 PROTEIN"/>
    <property type="match status" value="1"/>
</dbReference>
<dbReference type="AlphaFoldDB" id="A0A1M5ES62"/>
<protein>
    <submittedName>
        <fullName evidence="2">'Cold-shock' DNA-binding domain-containing protein</fullName>
    </submittedName>
</protein>
<name>A0A1M5ES62_9BACT</name>
<dbReference type="Pfam" id="PF00313">
    <property type="entry name" value="CSD"/>
    <property type="match status" value="1"/>
</dbReference>
<dbReference type="EMBL" id="FQUO01000012">
    <property type="protein sequence ID" value="SHF82059.1"/>
    <property type="molecule type" value="Genomic_DNA"/>
</dbReference>
<dbReference type="PROSITE" id="PS51857">
    <property type="entry name" value="CSD_2"/>
    <property type="match status" value="1"/>
</dbReference>
<evidence type="ECO:0000313" key="3">
    <source>
        <dbReference type="Proteomes" id="UP000184368"/>
    </source>
</evidence>
<dbReference type="GO" id="GO:0003677">
    <property type="term" value="F:DNA binding"/>
    <property type="evidence" value="ECO:0007669"/>
    <property type="project" value="UniProtKB-KW"/>
</dbReference>
<dbReference type="SUPFAM" id="SSF50249">
    <property type="entry name" value="Nucleic acid-binding proteins"/>
    <property type="match status" value="1"/>
</dbReference>
<dbReference type="GO" id="GO:0004540">
    <property type="term" value="F:RNA nuclease activity"/>
    <property type="evidence" value="ECO:0007669"/>
    <property type="project" value="InterPro"/>
</dbReference>
<dbReference type="Proteomes" id="UP000184368">
    <property type="component" value="Unassembled WGS sequence"/>
</dbReference>
<dbReference type="RefSeq" id="WP_073045072.1">
    <property type="nucleotide sequence ID" value="NZ_FQUO01000012.1"/>
</dbReference>
<dbReference type="OrthoDB" id="1466775at2"/>
<dbReference type="InterPro" id="IPR021139">
    <property type="entry name" value="NYN"/>
</dbReference>
<dbReference type="Gene3D" id="2.40.50.140">
    <property type="entry name" value="Nucleic acid-binding proteins"/>
    <property type="match status" value="1"/>
</dbReference>
<dbReference type="InterPro" id="IPR002059">
    <property type="entry name" value="CSP_DNA-bd"/>
</dbReference>
<dbReference type="Gene3D" id="3.40.50.1010">
    <property type="entry name" value="5'-nuclease"/>
    <property type="match status" value="1"/>
</dbReference>
<proteinExistence type="predicted"/>